<evidence type="ECO:0000313" key="2">
    <source>
        <dbReference type="Proteomes" id="UP000276133"/>
    </source>
</evidence>
<dbReference type="EMBL" id="REGN01010713">
    <property type="protein sequence ID" value="RMZ98538.1"/>
    <property type="molecule type" value="Genomic_DNA"/>
</dbReference>
<gene>
    <name evidence="1" type="ORF">BpHYR1_014097</name>
</gene>
<evidence type="ECO:0000313" key="1">
    <source>
        <dbReference type="EMBL" id="RMZ98538.1"/>
    </source>
</evidence>
<name>A0A3M7PHN2_BRAPC</name>
<accession>A0A3M7PHN2</accession>
<dbReference type="AlphaFoldDB" id="A0A3M7PHN2"/>
<reference evidence="1 2" key="1">
    <citation type="journal article" date="2018" name="Sci. Rep.">
        <title>Genomic signatures of local adaptation to the degree of environmental predictability in rotifers.</title>
        <authorList>
            <person name="Franch-Gras L."/>
            <person name="Hahn C."/>
            <person name="Garcia-Roger E.M."/>
            <person name="Carmona M.J."/>
            <person name="Serra M."/>
            <person name="Gomez A."/>
        </authorList>
    </citation>
    <scope>NUCLEOTIDE SEQUENCE [LARGE SCALE GENOMIC DNA]</scope>
    <source>
        <strain evidence="1">HYR1</strain>
    </source>
</reference>
<protein>
    <submittedName>
        <fullName evidence="1">Uncharacterized protein</fullName>
    </submittedName>
</protein>
<comment type="caution">
    <text evidence="1">The sequence shown here is derived from an EMBL/GenBank/DDBJ whole genome shotgun (WGS) entry which is preliminary data.</text>
</comment>
<dbReference type="Proteomes" id="UP000276133">
    <property type="component" value="Unassembled WGS sequence"/>
</dbReference>
<sequence length="132" mass="15829">MNKNILKKLSNHIRESIYSRCKTSVVFIYQSERRSVIDSNLNIFPNSERSVLLARKDNLRIYLIALFRRGDLLLGRNWEFLEKQTKLHLFADIFIFHLQSCAVVRKIKENVWLYTDLYKSHEKKSQKKLIIE</sequence>
<organism evidence="1 2">
    <name type="scientific">Brachionus plicatilis</name>
    <name type="common">Marine rotifer</name>
    <name type="synonym">Brachionus muelleri</name>
    <dbReference type="NCBI Taxonomy" id="10195"/>
    <lineage>
        <taxon>Eukaryota</taxon>
        <taxon>Metazoa</taxon>
        <taxon>Spiralia</taxon>
        <taxon>Gnathifera</taxon>
        <taxon>Rotifera</taxon>
        <taxon>Eurotatoria</taxon>
        <taxon>Monogononta</taxon>
        <taxon>Pseudotrocha</taxon>
        <taxon>Ploima</taxon>
        <taxon>Brachionidae</taxon>
        <taxon>Brachionus</taxon>
    </lineage>
</organism>
<keyword evidence="2" id="KW-1185">Reference proteome</keyword>
<proteinExistence type="predicted"/>